<dbReference type="Pfam" id="PF06722">
    <property type="entry name" value="EryCIII-like_C"/>
    <property type="match status" value="1"/>
</dbReference>
<proteinExistence type="predicted"/>
<dbReference type="InterPro" id="IPR002213">
    <property type="entry name" value="UDP_glucos_trans"/>
</dbReference>
<reference evidence="4" key="1">
    <citation type="journal article" date="2014" name="Int. J. Syst. Evol. Microbiol.">
        <title>Complete genome sequence of Corynebacterium casei LMG S-19264T (=DSM 44701T), isolated from a smear-ripened cheese.</title>
        <authorList>
            <consortium name="US DOE Joint Genome Institute (JGI-PGF)"/>
            <person name="Walter F."/>
            <person name="Albersmeier A."/>
            <person name="Kalinowski J."/>
            <person name="Ruckert C."/>
        </authorList>
    </citation>
    <scope>NUCLEOTIDE SEQUENCE</scope>
    <source>
        <strain evidence="4">JCM 4646</strain>
    </source>
</reference>
<dbReference type="PANTHER" id="PTHR48050">
    <property type="entry name" value="STEROL 3-BETA-GLUCOSYLTRANSFERASE"/>
    <property type="match status" value="1"/>
</dbReference>
<comment type="caution">
    <text evidence="4">The sequence shown here is derived from an EMBL/GenBank/DDBJ whole genome shotgun (WGS) entry which is preliminary data.</text>
</comment>
<gene>
    <name evidence="4" type="ORF">GCM10018781_01690</name>
</gene>
<dbReference type="GO" id="GO:0017000">
    <property type="term" value="P:antibiotic biosynthetic process"/>
    <property type="evidence" value="ECO:0007669"/>
    <property type="project" value="UniProtKB-ARBA"/>
</dbReference>
<dbReference type="AlphaFoldDB" id="A0A919FBA7"/>
<name>A0A919FBA7_9ACTN</name>
<feature type="region of interest" description="Disordered" evidence="2">
    <location>
        <begin position="380"/>
        <end position="408"/>
    </location>
</feature>
<dbReference type="GO" id="GO:0016758">
    <property type="term" value="F:hexosyltransferase activity"/>
    <property type="evidence" value="ECO:0007669"/>
    <property type="project" value="UniProtKB-ARBA"/>
</dbReference>
<dbReference type="Proteomes" id="UP000617734">
    <property type="component" value="Unassembled WGS sequence"/>
</dbReference>
<dbReference type="EMBL" id="BNBO01000001">
    <property type="protein sequence ID" value="GHH59129.1"/>
    <property type="molecule type" value="Genomic_DNA"/>
</dbReference>
<evidence type="ECO:0000313" key="4">
    <source>
        <dbReference type="EMBL" id="GHH59129.1"/>
    </source>
</evidence>
<dbReference type="SUPFAM" id="SSF53756">
    <property type="entry name" value="UDP-Glycosyltransferase/glycogen phosphorylase"/>
    <property type="match status" value="1"/>
</dbReference>
<evidence type="ECO:0000256" key="2">
    <source>
        <dbReference type="SAM" id="MobiDB-lite"/>
    </source>
</evidence>
<dbReference type="GeneID" id="95350727"/>
<keyword evidence="1 4" id="KW-0808">Transferase</keyword>
<accession>A0A919FBA7</accession>
<dbReference type="CDD" id="cd03784">
    <property type="entry name" value="GT1_Gtf-like"/>
    <property type="match status" value="1"/>
</dbReference>
<dbReference type="PANTHER" id="PTHR48050:SF13">
    <property type="entry name" value="STEROL 3-BETA-GLUCOSYLTRANSFERASE UGT80A2"/>
    <property type="match status" value="1"/>
</dbReference>
<dbReference type="InterPro" id="IPR050426">
    <property type="entry name" value="Glycosyltransferase_28"/>
</dbReference>
<organism evidence="4 5">
    <name type="scientific">Kitasatospora indigofera</name>
    <dbReference type="NCBI Taxonomy" id="67307"/>
    <lineage>
        <taxon>Bacteria</taxon>
        <taxon>Bacillati</taxon>
        <taxon>Actinomycetota</taxon>
        <taxon>Actinomycetes</taxon>
        <taxon>Kitasatosporales</taxon>
        <taxon>Streptomycetaceae</taxon>
        <taxon>Kitasatospora</taxon>
    </lineage>
</organism>
<evidence type="ECO:0000256" key="1">
    <source>
        <dbReference type="ARBA" id="ARBA00022679"/>
    </source>
</evidence>
<dbReference type="InterPro" id="IPR010610">
    <property type="entry name" value="EryCIII-like_C"/>
</dbReference>
<feature type="domain" description="Erythromycin biosynthesis protein CIII-like C-terminal" evidence="3">
    <location>
        <begin position="259"/>
        <end position="367"/>
    </location>
</feature>
<evidence type="ECO:0000259" key="3">
    <source>
        <dbReference type="Pfam" id="PF06722"/>
    </source>
</evidence>
<keyword evidence="5" id="KW-1185">Reference proteome</keyword>
<dbReference type="RefSeq" id="WP_190208769.1">
    <property type="nucleotide sequence ID" value="NZ_BNBO01000001.1"/>
</dbReference>
<reference evidence="4" key="2">
    <citation type="submission" date="2020-09" db="EMBL/GenBank/DDBJ databases">
        <authorList>
            <person name="Sun Q."/>
            <person name="Ohkuma M."/>
        </authorList>
    </citation>
    <scope>NUCLEOTIDE SEQUENCE</scope>
    <source>
        <strain evidence="4">JCM 4646</strain>
    </source>
</reference>
<sequence length="408" mass="43056">MGRYLFVSLPLTGHVNPLAAVSGELLARGHEVLWAGSESFLRPLLGPGAAIAPIPLRAHRGQADRGMAAAKSRWDGYIVPHAKSTLPGIERAVADFRPDVLAVDQHAVAGAVAAHRAGLPWASLAPTTMELTRPYRALPRVEEWIHRRMAAVWTAAKMPGEPPHDLRFSPHLLVGFTGEALTGPLEWPGNAVLVGPALAPRAPDRAFPWDWLDPARRLVLVTVGTLSLDLAREFHARVVEALRPLGDRVQAIVAAPDGTVADPPPHILVRPRVPVLELMPRLDAVVSHGGLNTVCEALAHGVPLVVAPIKGDQPINAAQVVAAGAGRRVRFASVRPEPLREDLLAVLEDPSYRAAARRVGESFAAAGGAPAAAGHLEALLGRTAGTGRTGGPGGRNRPAEDAPGLRTS</sequence>
<evidence type="ECO:0000313" key="5">
    <source>
        <dbReference type="Proteomes" id="UP000617734"/>
    </source>
</evidence>
<dbReference type="GO" id="GO:0008194">
    <property type="term" value="F:UDP-glycosyltransferase activity"/>
    <property type="evidence" value="ECO:0007669"/>
    <property type="project" value="InterPro"/>
</dbReference>
<dbReference type="Gene3D" id="3.40.50.2000">
    <property type="entry name" value="Glycogen Phosphorylase B"/>
    <property type="match status" value="2"/>
</dbReference>
<protein>
    <submittedName>
        <fullName evidence="4">Glycosyl transferase</fullName>
    </submittedName>
</protein>